<feature type="domain" description="Amine oxidase" evidence="2">
    <location>
        <begin position="65"/>
        <end position="472"/>
    </location>
</feature>
<proteinExistence type="inferred from homology"/>
<gene>
    <name evidence="3" type="ORF">CAG99_21615</name>
</gene>
<evidence type="ECO:0000259" key="2">
    <source>
        <dbReference type="Pfam" id="PF01593"/>
    </source>
</evidence>
<dbReference type="InterPro" id="IPR006311">
    <property type="entry name" value="TAT_signal"/>
</dbReference>
<dbReference type="GO" id="GO:0016491">
    <property type="term" value="F:oxidoreductase activity"/>
    <property type="evidence" value="ECO:0007669"/>
    <property type="project" value="InterPro"/>
</dbReference>
<name>A0A1W7D227_9ACTN</name>
<dbReference type="Pfam" id="PF01593">
    <property type="entry name" value="Amino_oxidase"/>
    <property type="match status" value="1"/>
</dbReference>
<dbReference type="RefSeq" id="WP_086160916.1">
    <property type="nucleotide sequence ID" value="NZ_CP021121.1"/>
</dbReference>
<dbReference type="SUPFAM" id="SSF51905">
    <property type="entry name" value="FAD/NAD(P)-binding domain"/>
    <property type="match status" value="1"/>
</dbReference>
<dbReference type="PANTHER" id="PTHR43563:SF1">
    <property type="entry name" value="AMINE OXIDASE [FLAVIN-CONTAINING] B"/>
    <property type="match status" value="1"/>
</dbReference>
<dbReference type="Proteomes" id="UP000194218">
    <property type="component" value="Chromosome"/>
</dbReference>
<dbReference type="AlphaFoldDB" id="A0A1W7D227"/>
<reference evidence="3 4" key="1">
    <citation type="submission" date="2017-05" db="EMBL/GenBank/DDBJ databases">
        <title>Complete genome sequence of Streptomyces sp. SCSIO 03032 revealed the diverse biosynthetic pathways for its bioactive secondary metabolites.</title>
        <authorList>
            <person name="Ma L."/>
            <person name="Zhu Y."/>
            <person name="Zhang W."/>
            <person name="Zhang G."/>
            <person name="Tian X."/>
            <person name="Zhang S."/>
            <person name="Zhang C."/>
        </authorList>
    </citation>
    <scope>NUCLEOTIDE SEQUENCE [LARGE SCALE GENOMIC DNA]</scope>
    <source>
        <strain evidence="3 4">SCSIO 03032</strain>
    </source>
</reference>
<dbReference type="PROSITE" id="PS51318">
    <property type="entry name" value="TAT"/>
    <property type="match status" value="1"/>
</dbReference>
<accession>A0A1W7D227</accession>
<evidence type="ECO:0000313" key="4">
    <source>
        <dbReference type="Proteomes" id="UP000194218"/>
    </source>
</evidence>
<dbReference type="KEGG" id="smao:CAG99_21615"/>
<dbReference type="InterPro" id="IPR002937">
    <property type="entry name" value="Amino_oxidase"/>
</dbReference>
<dbReference type="Gene3D" id="3.50.50.60">
    <property type="entry name" value="FAD/NAD(P)-binding domain"/>
    <property type="match status" value="1"/>
</dbReference>
<comment type="similarity">
    <text evidence="1">Belongs to the flavin monoamine oxidase family.</text>
</comment>
<keyword evidence="4" id="KW-1185">Reference proteome</keyword>
<dbReference type="EMBL" id="CP021121">
    <property type="protein sequence ID" value="ARQ71076.1"/>
    <property type="molecule type" value="Genomic_DNA"/>
</dbReference>
<sequence length="477" mass="50713">MSLRRSADRTTAPRAVGRRSLLKAAGASAAAASFGATLLPSRASAADEEALYDVVIIGAGYAGGTVARELSARGMNPVVLEARNRVGGRIWTDTFLGQQIDVGGGWVSPDQHLVMAEYQRYGMSYVAESGADVHVMPGESGFQSLAPEEAVGRLDPLVEQFMEGSQQYFERPHDPLYRSDLIAEVDQLSFADRIAQLDLSPLDRTWLSGYTSVYVGADNNRGAMTTLAQWWALGGFTSAGWHAQMSQKPTSGGMVSLLNAMLDDSSATVVYNSPATRVVESGGLVRVTAGRRIYSAPAVVVATPVNLWSSIDFRPGLPPVHAAAATNKLGIAHATKLWIQISTPSSTYGQGTVNSPIQMLLPERVLPDGTRLMIAFGGPSLDLTSKDAVQSAVRDYIPGATVLEYRAQDWGADPWARGGWGMRRPGDLLQQLPAIQQPHGRIVFAGGDIASGWNGAFVEGAIESGFTAAQQVAALVP</sequence>
<dbReference type="PANTHER" id="PTHR43563">
    <property type="entry name" value="AMINE OXIDASE"/>
    <property type="match status" value="1"/>
</dbReference>
<protein>
    <submittedName>
        <fullName evidence="3">Amine oxidase</fullName>
    </submittedName>
</protein>
<dbReference type="InterPro" id="IPR036188">
    <property type="entry name" value="FAD/NAD-bd_sf"/>
</dbReference>
<organism evidence="3 4">
    <name type="scientific">Streptomyces marincola</name>
    <dbReference type="NCBI Taxonomy" id="2878388"/>
    <lineage>
        <taxon>Bacteria</taxon>
        <taxon>Bacillati</taxon>
        <taxon>Actinomycetota</taxon>
        <taxon>Actinomycetes</taxon>
        <taxon>Kitasatosporales</taxon>
        <taxon>Streptomycetaceae</taxon>
        <taxon>Streptomyces</taxon>
    </lineage>
</organism>
<dbReference type="InterPro" id="IPR050703">
    <property type="entry name" value="Flavin_MAO"/>
</dbReference>
<dbReference type="OrthoDB" id="337830at2"/>
<evidence type="ECO:0000256" key="1">
    <source>
        <dbReference type="ARBA" id="ARBA00005995"/>
    </source>
</evidence>
<evidence type="ECO:0000313" key="3">
    <source>
        <dbReference type="EMBL" id="ARQ71076.1"/>
    </source>
</evidence>